<protein>
    <recommendedName>
        <fullName evidence="10">DDE Tnp4 domain-containing protein</fullName>
    </recommendedName>
</protein>
<evidence type="ECO:0000256" key="2">
    <source>
        <dbReference type="ARBA" id="ARBA00004123"/>
    </source>
</evidence>
<evidence type="ECO:0000256" key="7">
    <source>
        <dbReference type="ARBA" id="ARBA00023242"/>
    </source>
</evidence>
<feature type="domain" description="DDE Tnp4" evidence="10">
    <location>
        <begin position="57"/>
        <end position="114"/>
    </location>
</feature>
<feature type="chain" id="PRO_5030832046" description="DDE Tnp4 domain-containing protein" evidence="9">
    <location>
        <begin position="33"/>
        <end position="298"/>
    </location>
</feature>
<evidence type="ECO:0000256" key="8">
    <source>
        <dbReference type="SAM" id="MobiDB-lite"/>
    </source>
</evidence>
<comment type="similarity">
    <text evidence="3">Belongs to the HARBI1 family.</text>
</comment>
<dbReference type="InterPro" id="IPR045249">
    <property type="entry name" value="HARBI1-like"/>
</dbReference>
<name>A0A803N5E2_CHEQI</name>
<comment type="cofactor">
    <cofactor evidence="1">
        <name>a divalent metal cation</name>
        <dbReference type="ChEBI" id="CHEBI:60240"/>
    </cofactor>
</comment>
<keyword evidence="6" id="KW-0378">Hydrolase</keyword>
<evidence type="ECO:0000256" key="6">
    <source>
        <dbReference type="ARBA" id="ARBA00022801"/>
    </source>
</evidence>
<comment type="subcellular location">
    <subcellularLocation>
        <location evidence="2">Nucleus</location>
    </subcellularLocation>
</comment>
<accession>A0A803N5E2</accession>
<organism evidence="11 12">
    <name type="scientific">Chenopodium quinoa</name>
    <name type="common">Quinoa</name>
    <dbReference type="NCBI Taxonomy" id="63459"/>
    <lineage>
        <taxon>Eukaryota</taxon>
        <taxon>Viridiplantae</taxon>
        <taxon>Streptophyta</taxon>
        <taxon>Embryophyta</taxon>
        <taxon>Tracheophyta</taxon>
        <taxon>Spermatophyta</taxon>
        <taxon>Magnoliopsida</taxon>
        <taxon>eudicotyledons</taxon>
        <taxon>Gunneridae</taxon>
        <taxon>Pentapetalae</taxon>
        <taxon>Caryophyllales</taxon>
        <taxon>Chenopodiaceae</taxon>
        <taxon>Chenopodioideae</taxon>
        <taxon>Atripliceae</taxon>
        <taxon>Chenopodium</taxon>
    </lineage>
</organism>
<evidence type="ECO:0000259" key="10">
    <source>
        <dbReference type="Pfam" id="PF13359"/>
    </source>
</evidence>
<proteinExistence type="inferred from homology"/>
<evidence type="ECO:0000256" key="3">
    <source>
        <dbReference type="ARBA" id="ARBA00006958"/>
    </source>
</evidence>
<evidence type="ECO:0000313" key="11">
    <source>
        <dbReference type="EnsemblPlants" id="AUR62040815-RA:cds"/>
    </source>
</evidence>
<dbReference type="GO" id="GO:0046872">
    <property type="term" value="F:metal ion binding"/>
    <property type="evidence" value="ECO:0007669"/>
    <property type="project" value="UniProtKB-KW"/>
</dbReference>
<evidence type="ECO:0000256" key="1">
    <source>
        <dbReference type="ARBA" id="ARBA00001968"/>
    </source>
</evidence>
<reference evidence="11" key="2">
    <citation type="submission" date="2021-03" db="UniProtKB">
        <authorList>
            <consortium name="EnsemblPlants"/>
        </authorList>
    </citation>
    <scope>IDENTIFICATION</scope>
</reference>
<dbReference type="GO" id="GO:0016787">
    <property type="term" value="F:hydrolase activity"/>
    <property type="evidence" value="ECO:0007669"/>
    <property type="project" value="UniProtKB-KW"/>
</dbReference>
<reference evidence="11" key="1">
    <citation type="journal article" date="2017" name="Nature">
        <title>The genome of Chenopodium quinoa.</title>
        <authorList>
            <person name="Jarvis D.E."/>
            <person name="Ho Y.S."/>
            <person name="Lightfoot D.J."/>
            <person name="Schmoeckel S.M."/>
            <person name="Li B."/>
            <person name="Borm T.J.A."/>
            <person name="Ohyanagi H."/>
            <person name="Mineta K."/>
            <person name="Michell C.T."/>
            <person name="Saber N."/>
            <person name="Kharbatia N.M."/>
            <person name="Rupper R.R."/>
            <person name="Sharp A.R."/>
            <person name="Dally N."/>
            <person name="Boughton B.A."/>
            <person name="Woo Y.H."/>
            <person name="Gao G."/>
            <person name="Schijlen E.G.W.M."/>
            <person name="Guo X."/>
            <person name="Momin A.A."/>
            <person name="Negrao S."/>
            <person name="Al-Babili S."/>
            <person name="Gehring C."/>
            <person name="Roessner U."/>
            <person name="Jung C."/>
            <person name="Murphy K."/>
            <person name="Arold S.T."/>
            <person name="Gojobori T."/>
            <person name="van der Linden C.G."/>
            <person name="van Loo E.N."/>
            <person name="Jellen E.N."/>
            <person name="Maughan P.J."/>
            <person name="Tester M."/>
        </authorList>
    </citation>
    <scope>NUCLEOTIDE SEQUENCE [LARGE SCALE GENOMIC DNA]</scope>
    <source>
        <strain evidence="11">cv. PI 614886</strain>
    </source>
</reference>
<dbReference type="AlphaFoldDB" id="A0A803N5E2"/>
<dbReference type="Proteomes" id="UP000596660">
    <property type="component" value="Unplaced"/>
</dbReference>
<keyword evidence="12" id="KW-1185">Reference proteome</keyword>
<evidence type="ECO:0000256" key="5">
    <source>
        <dbReference type="ARBA" id="ARBA00022723"/>
    </source>
</evidence>
<evidence type="ECO:0000256" key="4">
    <source>
        <dbReference type="ARBA" id="ARBA00022722"/>
    </source>
</evidence>
<dbReference type="GO" id="GO:0004518">
    <property type="term" value="F:nuclease activity"/>
    <property type="evidence" value="ECO:0007669"/>
    <property type="project" value="UniProtKB-KW"/>
</dbReference>
<dbReference type="Gramene" id="AUR62040815-RA">
    <property type="protein sequence ID" value="AUR62040815-RA:cds"/>
    <property type="gene ID" value="AUR62040815"/>
</dbReference>
<dbReference type="Pfam" id="PF13359">
    <property type="entry name" value="DDE_Tnp_4"/>
    <property type="match status" value="1"/>
</dbReference>
<dbReference type="GO" id="GO:0005634">
    <property type="term" value="C:nucleus"/>
    <property type="evidence" value="ECO:0007669"/>
    <property type="project" value="UniProtKB-SubCell"/>
</dbReference>
<dbReference type="PANTHER" id="PTHR22930">
    <property type="match status" value="1"/>
</dbReference>
<dbReference type="PANTHER" id="PTHR22930:SF293">
    <property type="entry name" value="PROTEIN ALP1-LIKE"/>
    <property type="match status" value="1"/>
</dbReference>
<keyword evidence="9" id="KW-0732">Signal</keyword>
<sequence>MMGAHFYRSGETISRQFHACLLAILKLHVVLLKKPTPIREDCDDERWKYFKNCLGALDGTMILVNVPCDDRPKYRTRKGTIAMNVLGVCSPEMEFTYVLPGWEGSAHDCRILRDAISRPNGLKVPKAEGFADAVNNLEKVAPPQVTLDSSDDEDVLGSGNVTQTVTSPPYKKIKTENTTKKSKRGSGGAGSSNELASLQAFMKDMNVHLSTMATVMARTDDREQRADEREQKLVEKSEQVLEELLSFNLEGVTPTQVFEVANILTAQPNKLMIFSKCPDVLKGAYVKSLLGGSGDGSA</sequence>
<evidence type="ECO:0000313" key="12">
    <source>
        <dbReference type="Proteomes" id="UP000596660"/>
    </source>
</evidence>
<feature type="signal peptide" evidence="9">
    <location>
        <begin position="1"/>
        <end position="32"/>
    </location>
</feature>
<dbReference type="InterPro" id="IPR027806">
    <property type="entry name" value="HARBI1_dom"/>
</dbReference>
<evidence type="ECO:0000256" key="9">
    <source>
        <dbReference type="SAM" id="SignalP"/>
    </source>
</evidence>
<dbReference type="EnsemblPlants" id="AUR62040815-RA">
    <property type="protein sequence ID" value="AUR62040815-RA:cds"/>
    <property type="gene ID" value="AUR62040815"/>
</dbReference>
<keyword evidence="5" id="KW-0479">Metal-binding</keyword>
<feature type="region of interest" description="Disordered" evidence="8">
    <location>
        <begin position="146"/>
        <end position="193"/>
    </location>
</feature>
<keyword evidence="4" id="KW-0540">Nuclease</keyword>
<keyword evidence="7" id="KW-0539">Nucleus</keyword>